<dbReference type="PROSITE" id="PS51843">
    <property type="entry name" value="NR_LBD"/>
    <property type="match status" value="1"/>
</dbReference>
<dbReference type="FunFam" id="3.30.50.10:FF:000030">
    <property type="entry name" value="Nuclear Hormone Receptor family"/>
    <property type="match status" value="1"/>
</dbReference>
<dbReference type="PRINTS" id="PR00546">
    <property type="entry name" value="THYROIDHORMR"/>
</dbReference>
<dbReference type="GO" id="GO:0048384">
    <property type="term" value="P:retinoic acid receptor signaling pathway"/>
    <property type="evidence" value="ECO:0007669"/>
    <property type="project" value="TreeGrafter"/>
</dbReference>
<dbReference type="SUPFAM" id="SSF48508">
    <property type="entry name" value="Nuclear receptor ligand-binding domain"/>
    <property type="match status" value="1"/>
</dbReference>
<keyword evidence="9" id="KW-0539">Nucleus</keyword>
<accession>A0AA85GJC6</accession>
<dbReference type="PRINTS" id="PR00398">
    <property type="entry name" value="STRDHORMONER"/>
</dbReference>
<dbReference type="Proteomes" id="UP000050792">
    <property type="component" value="Unassembled WGS sequence"/>
</dbReference>
<dbReference type="CDD" id="cd06961">
    <property type="entry name" value="NR_DBD_TR"/>
    <property type="match status" value="1"/>
</dbReference>
<evidence type="ECO:0000256" key="7">
    <source>
        <dbReference type="ARBA" id="ARBA00023163"/>
    </source>
</evidence>
<dbReference type="AlphaFoldDB" id="A0AA85GJC6"/>
<dbReference type="SUPFAM" id="SSF57716">
    <property type="entry name" value="Glucocorticoid receptor-like (DNA-binding domain)"/>
    <property type="match status" value="1"/>
</dbReference>
<dbReference type="GO" id="GO:0008270">
    <property type="term" value="F:zinc ion binding"/>
    <property type="evidence" value="ECO:0007669"/>
    <property type="project" value="UniProtKB-KW"/>
</dbReference>
<feature type="domain" description="Nuclear receptor" evidence="10">
    <location>
        <begin position="146"/>
        <end position="222"/>
    </location>
</feature>
<feature type="domain" description="NR LBD" evidence="11">
    <location>
        <begin position="532"/>
        <end position="823"/>
    </location>
</feature>
<dbReference type="GO" id="GO:0045944">
    <property type="term" value="P:positive regulation of transcription by RNA polymerase II"/>
    <property type="evidence" value="ECO:0007669"/>
    <property type="project" value="TreeGrafter"/>
</dbReference>
<evidence type="ECO:0000259" key="10">
    <source>
        <dbReference type="PROSITE" id="PS51030"/>
    </source>
</evidence>
<dbReference type="GO" id="GO:0000122">
    <property type="term" value="P:negative regulation of transcription by RNA polymerase II"/>
    <property type="evidence" value="ECO:0007669"/>
    <property type="project" value="TreeGrafter"/>
</dbReference>
<keyword evidence="7" id="KW-0804">Transcription</keyword>
<reference evidence="12" key="1">
    <citation type="submission" date="2022-06" db="EMBL/GenBank/DDBJ databases">
        <authorList>
            <person name="Berger JAMES D."/>
            <person name="Berger JAMES D."/>
        </authorList>
    </citation>
    <scope>NUCLEOTIDE SEQUENCE [LARGE SCALE GENOMIC DNA]</scope>
</reference>
<evidence type="ECO:0000256" key="2">
    <source>
        <dbReference type="ARBA" id="ARBA00022723"/>
    </source>
</evidence>
<dbReference type="PROSITE" id="PS51030">
    <property type="entry name" value="NUCLEAR_REC_DBD_2"/>
    <property type="match status" value="1"/>
</dbReference>
<proteinExistence type="inferred from homology"/>
<keyword evidence="6" id="KW-0238">DNA-binding</keyword>
<organism evidence="12 13">
    <name type="scientific">Schistosoma rodhaini</name>
    <dbReference type="NCBI Taxonomy" id="6188"/>
    <lineage>
        <taxon>Eukaryota</taxon>
        <taxon>Metazoa</taxon>
        <taxon>Spiralia</taxon>
        <taxon>Lophotrochozoa</taxon>
        <taxon>Platyhelminthes</taxon>
        <taxon>Trematoda</taxon>
        <taxon>Digenea</taxon>
        <taxon>Strigeidida</taxon>
        <taxon>Schistosomatoidea</taxon>
        <taxon>Schistosomatidae</taxon>
        <taxon>Schistosoma</taxon>
    </lineage>
</organism>
<dbReference type="InterPro" id="IPR000536">
    <property type="entry name" value="Nucl_hrmn_rcpt_lig-bd"/>
</dbReference>
<reference evidence="13" key="2">
    <citation type="submission" date="2023-11" db="UniProtKB">
        <authorList>
            <consortium name="WormBaseParasite"/>
        </authorList>
    </citation>
    <scope>IDENTIFICATION</scope>
</reference>
<dbReference type="PANTHER" id="PTHR24082">
    <property type="entry name" value="NUCLEAR HORMONE RECEPTOR"/>
    <property type="match status" value="1"/>
</dbReference>
<evidence type="ECO:0000259" key="11">
    <source>
        <dbReference type="PROSITE" id="PS51843"/>
    </source>
</evidence>
<dbReference type="InterPro" id="IPR035500">
    <property type="entry name" value="NHR-like_dom_sf"/>
</dbReference>
<dbReference type="GO" id="GO:0030154">
    <property type="term" value="P:cell differentiation"/>
    <property type="evidence" value="ECO:0007669"/>
    <property type="project" value="TreeGrafter"/>
</dbReference>
<dbReference type="GO" id="GO:0090575">
    <property type="term" value="C:RNA polymerase II transcription regulator complex"/>
    <property type="evidence" value="ECO:0007669"/>
    <property type="project" value="TreeGrafter"/>
</dbReference>
<evidence type="ECO:0000256" key="9">
    <source>
        <dbReference type="ARBA" id="ARBA00023242"/>
    </source>
</evidence>
<dbReference type="SMART" id="SM00399">
    <property type="entry name" value="ZnF_C4"/>
    <property type="match status" value="1"/>
</dbReference>
<evidence type="ECO:0000313" key="13">
    <source>
        <dbReference type="WBParaSite" id="SRDH1_96620.1"/>
    </source>
</evidence>
<comment type="similarity">
    <text evidence="1">Belongs to the nuclear hormone receptor family. NR1 subfamily.</text>
</comment>
<dbReference type="Pfam" id="PF00105">
    <property type="entry name" value="zf-C4"/>
    <property type="match status" value="1"/>
</dbReference>
<dbReference type="Gene3D" id="3.30.50.10">
    <property type="entry name" value="Erythroid Transcription Factor GATA-1, subunit A"/>
    <property type="match status" value="1"/>
</dbReference>
<evidence type="ECO:0008006" key="14">
    <source>
        <dbReference type="Google" id="ProtNLM"/>
    </source>
</evidence>
<dbReference type="GO" id="GO:0004879">
    <property type="term" value="F:nuclear receptor activity"/>
    <property type="evidence" value="ECO:0007669"/>
    <property type="project" value="InterPro"/>
</dbReference>
<keyword evidence="8" id="KW-0675">Receptor</keyword>
<dbReference type="InterPro" id="IPR001723">
    <property type="entry name" value="Nuclear_hrmn_rcpt"/>
</dbReference>
<dbReference type="Gene3D" id="1.10.565.10">
    <property type="entry name" value="Retinoid X Receptor"/>
    <property type="match status" value="1"/>
</dbReference>
<dbReference type="PRINTS" id="PR00047">
    <property type="entry name" value="STROIDFINGER"/>
</dbReference>
<evidence type="ECO:0000256" key="6">
    <source>
        <dbReference type="ARBA" id="ARBA00023125"/>
    </source>
</evidence>
<evidence type="ECO:0000256" key="8">
    <source>
        <dbReference type="ARBA" id="ARBA00023170"/>
    </source>
</evidence>
<keyword evidence="3" id="KW-0863">Zinc-finger</keyword>
<dbReference type="InterPro" id="IPR050234">
    <property type="entry name" value="Nuclear_hormone_rcpt_NR1"/>
</dbReference>
<keyword evidence="5" id="KW-0805">Transcription regulation</keyword>
<evidence type="ECO:0000313" key="12">
    <source>
        <dbReference type="Proteomes" id="UP000050792"/>
    </source>
</evidence>
<dbReference type="PANTHER" id="PTHR24082:SF330">
    <property type="entry name" value="THYROID HORMONE RECEPTOR BETA"/>
    <property type="match status" value="1"/>
</dbReference>
<dbReference type="PROSITE" id="PS00031">
    <property type="entry name" value="NUCLEAR_REC_DBD_1"/>
    <property type="match status" value="1"/>
</dbReference>
<dbReference type="GO" id="GO:0000978">
    <property type="term" value="F:RNA polymerase II cis-regulatory region sequence-specific DNA binding"/>
    <property type="evidence" value="ECO:0007669"/>
    <property type="project" value="TreeGrafter"/>
</dbReference>
<dbReference type="InterPro" id="IPR001628">
    <property type="entry name" value="Znf_hrmn_rcpt"/>
</dbReference>
<dbReference type="Pfam" id="PF00104">
    <property type="entry name" value="Hormone_recep"/>
    <property type="match status" value="1"/>
</dbReference>
<evidence type="ECO:0000256" key="3">
    <source>
        <dbReference type="ARBA" id="ARBA00022771"/>
    </source>
</evidence>
<dbReference type="CDD" id="cd06929">
    <property type="entry name" value="NR_LBD_F1"/>
    <property type="match status" value="1"/>
</dbReference>
<name>A0AA85GJC6_9TREM</name>
<evidence type="ECO:0000256" key="5">
    <source>
        <dbReference type="ARBA" id="ARBA00023015"/>
    </source>
</evidence>
<protein>
    <recommendedName>
        <fullName evidence="14">Nuclear receptor domain-containing protein</fullName>
    </recommendedName>
</protein>
<dbReference type="InterPro" id="IPR013088">
    <property type="entry name" value="Znf_NHR/GATA"/>
</dbReference>
<sequence>MKYKQLLSKHINLESSQHSNLVSLNHTTLDSDKQSVQLEYHTNSPLKPTESETSYPPLLAPIIRVTESLVFVTENKLKEDIRAFNIENTQTSTVQVNKASQLLSSPSRNSNITHKCQIKLSTLSNPPKIKKREPYIPSYMDPLAGPEPCVVCGDNATGFHYRAMTCEGCKGFFRRSVQKKLIYTCKFQGRCSVSDKQNRNSCQKCRFDRCISGGMAKDLVLDEDKRLAKRRLIEANRARKRAEAIEASTAVYVTDPSINIPNITNPNSVSKYHIIHNQPISTSNTISSTPVIMSTIPYHSTIHSNIHFTNQFALNSTTRSQFNCNPIQTRYLEVTNNDIHSLVNPKTPDATYSPANEAKLIVQPIQTIDKLQPTTMPNNMCWNPICGAPYTQCFMNDASNHDNQNSKIPLSYKESINRIQLSNVSMQINKNPLFPSEDGYCNLLSKYSNFNSQQSVYTKAVDNNRINHSNVNNVQINTHYEPQQYSPVTPEKCQTSCDQPAITDNLSFSYPKHVSIMDSNDTVHNDCPWTTEDQNMVDSIVQAYSNMLNPSFKRKMDNEDVDKEPEKAFYSSTDSRITSLIEPMIASLVAFARLVPGFELLDANDQTRLLRGCCLDIITLRAAYLLSRIAVSLGIVDSNGHNKPQFTTSPLDSADIFVQNVPSHQHNVASAIPNNIYPQLGTSDVKCAQMIRAVALKLARLEIDQTEVALMTSILLMSPDRFGLTDCETVEHTQDILLETFNRYANRIRKIRFNRMNHNNMSSRSININGISQQQQQQYWPRILMALTELRSITLCNQGLFVEKAYGNTTEQLPWYFHELFTGDFILQETNISSFEGGNNNDNNNLC</sequence>
<keyword evidence="4" id="KW-0862">Zinc</keyword>
<keyword evidence="12" id="KW-1185">Reference proteome</keyword>
<evidence type="ECO:0000256" key="1">
    <source>
        <dbReference type="ARBA" id="ARBA00008092"/>
    </source>
</evidence>
<dbReference type="InterPro" id="IPR001728">
    <property type="entry name" value="ThyrH_rcpt"/>
</dbReference>
<dbReference type="WBParaSite" id="SRDH1_96620.1">
    <property type="protein sequence ID" value="SRDH1_96620.1"/>
    <property type="gene ID" value="SRDH1_96620"/>
</dbReference>
<evidence type="ECO:0000256" key="4">
    <source>
        <dbReference type="ARBA" id="ARBA00022833"/>
    </source>
</evidence>
<dbReference type="SMART" id="SM00430">
    <property type="entry name" value="HOLI"/>
    <property type="match status" value="1"/>
</dbReference>
<keyword evidence="2" id="KW-0479">Metal-binding</keyword>